<feature type="domain" description="Bacterial sugar transferase" evidence="3">
    <location>
        <begin position="2"/>
        <end position="180"/>
    </location>
</feature>
<protein>
    <submittedName>
        <fullName evidence="4">O-antigen biosynthesis protein WbqP</fullName>
    </submittedName>
</protein>
<keyword evidence="2" id="KW-0812">Transmembrane</keyword>
<dbReference type="PANTHER" id="PTHR30576:SF10">
    <property type="entry name" value="SLL5057 PROTEIN"/>
    <property type="match status" value="1"/>
</dbReference>
<evidence type="ECO:0000256" key="1">
    <source>
        <dbReference type="ARBA" id="ARBA00006464"/>
    </source>
</evidence>
<feature type="transmembrane region" description="Helical" evidence="2">
    <location>
        <begin position="7"/>
        <end position="30"/>
    </location>
</feature>
<dbReference type="OrthoDB" id="9808602at2"/>
<organism evidence="4 5">
    <name type="scientific">Halarsenatibacter silvermanii</name>
    <dbReference type="NCBI Taxonomy" id="321763"/>
    <lineage>
        <taxon>Bacteria</taxon>
        <taxon>Bacillati</taxon>
        <taxon>Bacillota</taxon>
        <taxon>Clostridia</taxon>
        <taxon>Halanaerobiales</taxon>
        <taxon>Halarsenatibacteraceae</taxon>
        <taxon>Halarsenatibacter</taxon>
    </lineage>
</organism>
<keyword evidence="5" id="KW-1185">Reference proteome</keyword>
<evidence type="ECO:0000256" key="2">
    <source>
        <dbReference type="SAM" id="Phobius"/>
    </source>
</evidence>
<dbReference type="InterPro" id="IPR003362">
    <property type="entry name" value="Bact_transf"/>
</dbReference>
<name>A0A1G9S9G5_9FIRM</name>
<comment type="similarity">
    <text evidence="1">Belongs to the bacterial sugar transferase family.</text>
</comment>
<reference evidence="4 5" key="1">
    <citation type="submission" date="2016-10" db="EMBL/GenBank/DDBJ databases">
        <authorList>
            <person name="de Groot N.N."/>
        </authorList>
    </citation>
    <scope>NUCLEOTIDE SEQUENCE [LARGE SCALE GENOMIC DNA]</scope>
    <source>
        <strain evidence="4 5">SLAS-1</strain>
    </source>
</reference>
<accession>A0A1G9S9G5</accession>
<dbReference type="RefSeq" id="WP_089761789.1">
    <property type="nucleotide sequence ID" value="NZ_FNGO01000027.1"/>
</dbReference>
<dbReference type="Proteomes" id="UP000199476">
    <property type="component" value="Unassembled WGS sequence"/>
</dbReference>
<dbReference type="Pfam" id="PF02397">
    <property type="entry name" value="Bac_transf"/>
    <property type="match status" value="1"/>
</dbReference>
<dbReference type="AlphaFoldDB" id="A0A1G9S9G5"/>
<dbReference type="EMBL" id="FNGO01000027">
    <property type="protein sequence ID" value="SDM32153.1"/>
    <property type="molecule type" value="Genomic_DNA"/>
</dbReference>
<gene>
    <name evidence="4" type="ORF">SAMN04488692_12710</name>
</gene>
<keyword evidence="2" id="KW-0472">Membrane</keyword>
<dbReference type="STRING" id="321763.SAMN04488692_12710"/>
<keyword evidence="2" id="KW-1133">Transmembrane helix</keyword>
<sequence>MKRMLDFILAIILSILLFPFMLIISLLIVIDTPGKPIFSQIRVGQNSKAFTIYKFRTMRTDTPDVPTNEMDNRDKYITSMGKFLRKTSLDELPQLYNILKGDMSFVGPRPPLFSQEMLVENRKESGVDQLKPGVTGWAQINGRDDMDDSEKFEYDFWYFKNRSLWLDIKIIFLTVLQVFKGEGVKENIEDSNE</sequence>
<evidence type="ECO:0000313" key="5">
    <source>
        <dbReference type="Proteomes" id="UP000199476"/>
    </source>
</evidence>
<dbReference type="PANTHER" id="PTHR30576">
    <property type="entry name" value="COLANIC BIOSYNTHESIS UDP-GLUCOSE LIPID CARRIER TRANSFERASE"/>
    <property type="match status" value="1"/>
</dbReference>
<proteinExistence type="inferred from homology"/>
<evidence type="ECO:0000259" key="3">
    <source>
        <dbReference type="Pfam" id="PF02397"/>
    </source>
</evidence>
<evidence type="ECO:0000313" key="4">
    <source>
        <dbReference type="EMBL" id="SDM32153.1"/>
    </source>
</evidence>
<dbReference type="GO" id="GO:0016780">
    <property type="term" value="F:phosphotransferase activity, for other substituted phosphate groups"/>
    <property type="evidence" value="ECO:0007669"/>
    <property type="project" value="TreeGrafter"/>
</dbReference>